<feature type="non-terminal residue" evidence="1">
    <location>
        <position position="191"/>
    </location>
</feature>
<dbReference type="InterPro" id="IPR004244">
    <property type="entry name" value="Transposase_22"/>
</dbReference>
<gene>
    <name evidence="1" type="ORF">NDU88_010442</name>
</gene>
<proteinExistence type="predicted"/>
<dbReference type="Proteomes" id="UP001066276">
    <property type="component" value="Chromosome 7"/>
</dbReference>
<comment type="caution">
    <text evidence="1">The sequence shown here is derived from an EMBL/GenBank/DDBJ whole genome shotgun (WGS) entry which is preliminary data.</text>
</comment>
<evidence type="ECO:0000313" key="1">
    <source>
        <dbReference type="EMBL" id="KAJ1132113.1"/>
    </source>
</evidence>
<organism evidence="1 2">
    <name type="scientific">Pleurodeles waltl</name>
    <name type="common">Iberian ribbed newt</name>
    <dbReference type="NCBI Taxonomy" id="8319"/>
    <lineage>
        <taxon>Eukaryota</taxon>
        <taxon>Metazoa</taxon>
        <taxon>Chordata</taxon>
        <taxon>Craniata</taxon>
        <taxon>Vertebrata</taxon>
        <taxon>Euteleostomi</taxon>
        <taxon>Amphibia</taxon>
        <taxon>Batrachia</taxon>
        <taxon>Caudata</taxon>
        <taxon>Salamandroidea</taxon>
        <taxon>Salamandridae</taxon>
        <taxon>Pleurodelinae</taxon>
        <taxon>Pleurodeles</taxon>
    </lineage>
</organism>
<keyword evidence="2" id="KW-1185">Reference proteome</keyword>
<dbReference type="Gene3D" id="3.30.70.1820">
    <property type="entry name" value="L1 transposable element, RRM domain"/>
    <property type="match status" value="1"/>
</dbReference>
<dbReference type="AlphaFoldDB" id="A0AAV7PV63"/>
<dbReference type="EMBL" id="JANPWB010000011">
    <property type="protein sequence ID" value="KAJ1132113.1"/>
    <property type="molecule type" value="Genomic_DNA"/>
</dbReference>
<evidence type="ECO:0000313" key="2">
    <source>
        <dbReference type="Proteomes" id="UP001066276"/>
    </source>
</evidence>
<dbReference type="PANTHER" id="PTHR11505">
    <property type="entry name" value="L1 TRANSPOSABLE ELEMENT-RELATED"/>
    <property type="match status" value="1"/>
</dbReference>
<reference evidence="1" key="1">
    <citation type="journal article" date="2022" name="bioRxiv">
        <title>Sequencing and chromosome-scale assembly of the giantPleurodeles waltlgenome.</title>
        <authorList>
            <person name="Brown T."/>
            <person name="Elewa A."/>
            <person name="Iarovenko S."/>
            <person name="Subramanian E."/>
            <person name="Araus A.J."/>
            <person name="Petzold A."/>
            <person name="Susuki M."/>
            <person name="Suzuki K.-i.T."/>
            <person name="Hayashi T."/>
            <person name="Toyoda A."/>
            <person name="Oliveira C."/>
            <person name="Osipova E."/>
            <person name="Leigh N.D."/>
            <person name="Simon A."/>
            <person name="Yun M.H."/>
        </authorList>
    </citation>
    <scope>NUCLEOTIDE SEQUENCE</scope>
    <source>
        <strain evidence="1">20211129_DDA</strain>
        <tissue evidence="1">Liver</tissue>
    </source>
</reference>
<sequence>MDLKISDLFVASTSIRADKASFRETVTDLDQRLTTVEDHIAKLPDQEAELLFLRANVTDLKDRSRRDNVCFFGILEHKEGSDIKTFLKNVLPELTGLDFSPPLEFQRVHRIGPIQKATFGRRHPIIACFLRHNQACQVISTARSQGPYSLEGHKIRVTVDFSRITNEKWKAFLALRPQLRNLDIKIGLLEP</sequence>
<evidence type="ECO:0008006" key="3">
    <source>
        <dbReference type="Google" id="ProtNLM"/>
    </source>
</evidence>
<name>A0AAV7PV63_PLEWA</name>
<accession>A0AAV7PV63</accession>
<protein>
    <recommendedName>
        <fullName evidence="3">L1 transposable element RRM domain-containing protein</fullName>
    </recommendedName>
</protein>